<evidence type="ECO:0000313" key="3">
    <source>
        <dbReference type="Proteomes" id="UP000680045"/>
    </source>
</evidence>
<dbReference type="AlphaFoldDB" id="A0A941FNL9"/>
<keyword evidence="1" id="KW-0812">Transmembrane</keyword>
<keyword evidence="1" id="KW-1133">Transmembrane helix</keyword>
<comment type="caution">
    <text evidence="2">The sequence shown here is derived from an EMBL/GenBank/DDBJ whole genome shotgun (WGS) entry which is preliminary data.</text>
</comment>
<protein>
    <submittedName>
        <fullName evidence="2">Uncharacterized protein</fullName>
    </submittedName>
</protein>
<evidence type="ECO:0000313" key="2">
    <source>
        <dbReference type="EMBL" id="MBR8646099.1"/>
    </source>
</evidence>
<dbReference type="Proteomes" id="UP000680045">
    <property type="component" value="Unassembled WGS sequence"/>
</dbReference>
<keyword evidence="1" id="KW-0472">Membrane</keyword>
<name>A0A941FNL9_9BACI</name>
<proteinExistence type="predicted"/>
<accession>A0A941FNL9</accession>
<feature type="transmembrane region" description="Helical" evidence="1">
    <location>
        <begin position="40"/>
        <end position="60"/>
    </location>
</feature>
<evidence type="ECO:0000256" key="1">
    <source>
        <dbReference type="SAM" id="Phobius"/>
    </source>
</evidence>
<feature type="transmembrane region" description="Helical" evidence="1">
    <location>
        <begin position="12"/>
        <end position="28"/>
    </location>
</feature>
<organism evidence="2 3">
    <name type="scientific">Peribacillus frigoritolerans</name>
    <dbReference type="NCBI Taxonomy" id="450367"/>
    <lineage>
        <taxon>Bacteria</taxon>
        <taxon>Bacillati</taxon>
        <taxon>Bacillota</taxon>
        <taxon>Bacilli</taxon>
        <taxon>Bacillales</taxon>
        <taxon>Bacillaceae</taxon>
        <taxon>Peribacillus</taxon>
    </lineage>
</organism>
<gene>
    <name evidence="2" type="ORF">KEH51_26085</name>
</gene>
<sequence>MNVTTEKLEKFMHVLMYVFGLLLITEWLRPVDRLTDTGNLIILSYFCSTPCCCIISACIGQSDLFSLVHI</sequence>
<dbReference type="EMBL" id="JAGTPW010000068">
    <property type="protein sequence ID" value="MBR8646099.1"/>
    <property type="molecule type" value="Genomic_DNA"/>
</dbReference>
<reference evidence="2" key="1">
    <citation type="submission" date="2021-04" db="EMBL/GenBank/DDBJ databases">
        <title>Whole genome sequencing of Enterococci isolates from hospitalized patients.</title>
        <authorList>
            <person name="Ogoti B.M."/>
            <person name="Onyambu F.G."/>
        </authorList>
    </citation>
    <scope>NUCLEOTIDE SEQUENCE</scope>
    <source>
        <strain evidence="2">242</strain>
    </source>
</reference>